<feature type="domain" description="ABC transporter" evidence="6">
    <location>
        <begin position="3"/>
        <end position="241"/>
    </location>
</feature>
<keyword evidence="8" id="KW-1185">Reference proteome</keyword>
<dbReference type="PANTHER" id="PTHR42794:SF1">
    <property type="entry name" value="HEMIN IMPORT ATP-BINDING PROTEIN HMUV"/>
    <property type="match status" value="1"/>
</dbReference>
<dbReference type="InterPro" id="IPR027417">
    <property type="entry name" value="P-loop_NTPase"/>
</dbReference>
<dbReference type="SMART" id="SM00382">
    <property type="entry name" value="AAA"/>
    <property type="match status" value="1"/>
</dbReference>
<dbReference type="GO" id="GO:0005524">
    <property type="term" value="F:ATP binding"/>
    <property type="evidence" value="ECO:0007669"/>
    <property type="project" value="UniProtKB-KW"/>
</dbReference>
<keyword evidence="4" id="KW-1278">Translocase</keyword>
<sequence>MSLVAQSLDLWLGRRQILHGAGLVAQAGRVTAIIGPNGSGKTTLLRALTGDVAPRSGRITLNGTDIATRLPHDLAALRDLPQHSTLSFPFTASEIVGIGLSTRPVIGPARAALISAALARVGLPGRGGQLYQQMSGGEQQRVQLARALVQVWQPVTPDGPRWLFLDEPVSSLDIAHQLTVMRIAADYAAAGGGVVAVMHDLNLTAMFADRVALMQGGRVVAQGRPEAVMTDDNLSRAYGCDLRINRAPDRGVWMLPQSIVA</sequence>
<dbReference type="Pfam" id="PF00005">
    <property type="entry name" value="ABC_tran"/>
    <property type="match status" value="1"/>
</dbReference>
<dbReference type="InterPro" id="IPR003439">
    <property type="entry name" value="ABC_transporter-like_ATP-bd"/>
</dbReference>
<gene>
    <name evidence="7" type="ORF">JHW45_16910</name>
</gene>
<dbReference type="SUPFAM" id="SSF52540">
    <property type="entry name" value="P-loop containing nucleoside triphosphate hydrolases"/>
    <property type="match status" value="1"/>
</dbReference>
<protein>
    <submittedName>
        <fullName evidence="7">Heme ABC transporter ATP-binding protein</fullName>
    </submittedName>
</protein>
<keyword evidence="3 7" id="KW-0067">ATP-binding</keyword>
<evidence type="ECO:0000256" key="5">
    <source>
        <dbReference type="ARBA" id="ARBA00037066"/>
    </source>
</evidence>
<dbReference type="Gene3D" id="3.40.50.300">
    <property type="entry name" value="P-loop containing nucleotide triphosphate hydrolases"/>
    <property type="match status" value="1"/>
</dbReference>
<keyword evidence="2" id="KW-0547">Nucleotide-binding</keyword>
<dbReference type="PROSITE" id="PS50893">
    <property type="entry name" value="ABC_TRANSPORTER_2"/>
    <property type="match status" value="1"/>
</dbReference>
<evidence type="ECO:0000256" key="4">
    <source>
        <dbReference type="ARBA" id="ARBA00022967"/>
    </source>
</evidence>
<comment type="function">
    <text evidence="5">Part of the ABC transporter complex HmuTUV involved in hemin import. Responsible for energy coupling to the transport system.</text>
</comment>
<proteinExistence type="predicted"/>
<dbReference type="CDD" id="cd03214">
    <property type="entry name" value="ABC_Iron-Siderophores_B12_Hemin"/>
    <property type="match status" value="1"/>
</dbReference>
<dbReference type="EMBL" id="CP067134">
    <property type="protein sequence ID" value="WCR10691.1"/>
    <property type="molecule type" value="Genomic_DNA"/>
</dbReference>
<accession>A0ABY7SUV2</accession>
<name>A0ABY7SUV2_9RHOB</name>
<dbReference type="RefSeq" id="WP_272858762.1">
    <property type="nucleotide sequence ID" value="NZ_CP067134.1"/>
</dbReference>
<dbReference type="InterPro" id="IPR017871">
    <property type="entry name" value="ABC_transporter-like_CS"/>
</dbReference>
<organism evidence="7 8">
    <name type="scientific">Paracoccus stylophorae</name>
    <dbReference type="NCBI Taxonomy" id="659350"/>
    <lineage>
        <taxon>Bacteria</taxon>
        <taxon>Pseudomonadati</taxon>
        <taxon>Pseudomonadota</taxon>
        <taxon>Alphaproteobacteria</taxon>
        <taxon>Rhodobacterales</taxon>
        <taxon>Paracoccaceae</taxon>
        <taxon>Paracoccus</taxon>
    </lineage>
</organism>
<evidence type="ECO:0000256" key="2">
    <source>
        <dbReference type="ARBA" id="ARBA00022741"/>
    </source>
</evidence>
<evidence type="ECO:0000313" key="7">
    <source>
        <dbReference type="EMBL" id="WCR10691.1"/>
    </source>
</evidence>
<evidence type="ECO:0000256" key="3">
    <source>
        <dbReference type="ARBA" id="ARBA00022840"/>
    </source>
</evidence>
<dbReference type="PROSITE" id="PS00211">
    <property type="entry name" value="ABC_TRANSPORTER_1"/>
    <property type="match status" value="1"/>
</dbReference>
<evidence type="ECO:0000259" key="6">
    <source>
        <dbReference type="PROSITE" id="PS50893"/>
    </source>
</evidence>
<dbReference type="Proteomes" id="UP001218412">
    <property type="component" value="Chromosome"/>
</dbReference>
<keyword evidence="1" id="KW-0813">Transport</keyword>
<reference evidence="7 8" key="1">
    <citation type="submission" date="2021-01" db="EMBL/GenBank/DDBJ databases">
        <title>Biogeographic distribution of Paracoccus.</title>
        <authorList>
            <person name="Hollensteiner J."/>
            <person name="Leineberger J."/>
            <person name="Brinkhoff T."/>
            <person name="Daniel R."/>
        </authorList>
    </citation>
    <scope>NUCLEOTIDE SEQUENCE [LARGE SCALE GENOMIC DNA]</scope>
    <source>
        <strain evidence="7 8">LMG25392</strain>
    </source>
</reference>
<dbReference type="InterPro" id="IPR003593">
    <property type="entry name" value="AAA+_ATPase"/>
</dbReference>
<dbReference type="NCBIfam" id="NF010068">
    <property type="entry name" value="PRK13548.1"/>
    <property type="match status" value="1"/>
</dbReference>
<evidence type="ECO:0000256" key="1">
    <source>
        <dbReference type="ARBA" id="ARBA00022448"/>
    </source>
</evidence>
<dbReference type="PANTHER" id="PTHR42794">
    <property type="entry name" value="HEMIN IMPORT ATP-BINDING PROTEIN HMUV"/>
    <property type="match status" value="1"/>
</dbReference>
<evidence type="ECO:0000313" key="8">
    <source>
        <dbReference type="Proteomes" id="UP001218412"/>
    </source>
</evidence>